<dbReference type="RefSeq" id="XP_004991448.1">
    <property type="nucleotide sequence ID" value="XM_004991391.1"/>
</dbReference>
<keyword evidence="3" id="KW-0378">Hydrolase</keyword>
<dbReference type="FunFam" id="3.40.50.1000:FF:000021">
    <property type="entry name" value="NT5C2 isoform 1"/>
    <property type="match status" value="1"/>
</dbReference>
<keyword evidence="4" id="KW-0460">Magnesium</keyword>
<sequence length="399" mass="45852">MLASRSSLFPPRLQLDAFGHIITVFHGRKSLSAEEIEERYPASFINMSDLSTSRYFVMNTLFNIPEICAFADIVHFFSEREGYTELEDGTGMQAKHTLLTFRSMFHDVRGAMEHIHSRGVLQAKIMEDLDKYVQKEPQLPILLRRISDSGKGCFLLTNSDYNYTKVIMNYLFTVDLPEGWDRDWQSYFDLIVVSARKPLFFRDGTVLREVDQETGKLKLGQYSGGSHRGRVFSGGSADIISEMLGKMGDNILYVGDHIFGDVLKSKKLRGWKTFLIMPELHQELRSLHAGMKYYQRLKNLEFMLAELYRGLASDATEEPDASELKKAIDDTSKTLDRVFNHYFGSTFRSGSRQSFFAMQTSRYADLYSSSLLNLINYPLFYNFHSVALSLPHESGLWKR</sequence>
<dbReference type="NCBIfam" id="TIGR02244">
    <property type="entry name" value="HAD-IG-Ncltidse"/>
    <property type="match status" value="1"/>
</dbReference>
<dbReference type="STRING" id="946362.F2UHD5"/>
<dbReference type="InterPro" id="IPR008380">
    <property type="entry name" value="HAD-SF_hydro_IG_5-nucl"/>
</dbReference>
<dbReference type="EMBL" id="GL832974">
    <property type="protein sequence ID" value="EGD76534.1"/>
    <property type="molecule type" value="Genomic_DNA"/>
</dbReference>
<evidence type="ECO:0000256" key="1">
    <source>
        <dbReference type="ARBA" id="ARBA00009589"/>
    </source>
</evidence>
<dbReference type="GeneID" id="16072008"/>
<comment type="similarity">
    <text evidence="1">Belongs to the 5'(3')-deoxyribonucleotidase family.</text>
</comment>
<dbReference type="GO" id="GO:0046037">
    <property type="term" value="P:GMP metabolic process"/>
    <property type="evidence" value="ECO:0007669"/>
    <property type="project" value="UniProtKB-ARBA"/>
</dbReference>
<accession>F2UHD5</accession>
<dbReference type="KEGG" id="sre:PTSG_12614"/>
<dbReference type="Proteomes" id="UP000007799">
    <property type="component" value="Unassembled WGS sequence"/>
</dbReference>
<proteinExistence type="inferred from homology"/>
<dbReference type="eggNOG" id="KOG2469">
    <property type="taxonomic scope" value="Eukaryota"/>
</dbReference>
<gene>
    <name evidence="5" type="ORF">PTSG_12614</name>
</gene>
<dbReference type="SUPFAM" id="SSF56784">
    <property type="entry name" value="HAD-like"/>
    <property type="match status" value="1"/>
</dbReference>
<protein>
    <submittedName>
        <fullName evidence="5">Cytosolic purine 5'-nucleotidase</fullName>
    </submittedName>
</protein>
<keyword evidence="6" id="KW-1185">Reference proteome</keyword>
<dbReference type="Pfam" id="PF05761">
    <property type="entry name" value="5_nucleotid"/>
    <property type="match status" value="1"/>
</dbReference>
<dbReference type="PANTHER" id="PTHR12103:SF15">
    <property type="entry name" value="CYTOSOLIC PURINE 5'-NUCLEOTIDASE"/>
    <property type="match status" value="1"/>
</dbReference>
<dbReference type="Gene3D" id="3.40.50.1000">
    <property type="entry name" value="HAD superfamily/HAD-like"/>
    <property type="match status" value="1"/>
</dbReference>
<dbReference type="GO" id="GO:0046872">
    <property type="term" value="F:metal ion binding"/>
    <property type="evidence" value="ECO:0007669"/>
    <property type="project" value="UniProtKB-KW"/>
</dbReference>
<keyword evidence="2" id="KW-0479">Metal-binding</keyword>
<name>F2UHD5_SALR5</name>
<dbReference type="PANTHER" id="PTHR12103">
    <property type="entry name" value="5'-NUCLEOTIDASE DOMAIN-CONTAINING"/>
    <property type="match status" value="1"/>
</dbReference>
<dbReference type="InterPro" id="IPR036412">
    <property type="entry name" value="HAD-like_sf"/>
</dbReference>
<evidence type="ECO:0000313" key="6">
    <source>
        <dbReference type="Proteomes" id="UP000007799"/>
    </source>
</evidence>
<evidence type="ECO:0000313" key="5">
    <source>
        <dbReference type="EMBL" id="EGD76534.1"/>
    </source>
</evidence>
<dbReference type="AlphaFoldDB" id="F2UHD5"/>
<evidence type="ECO:0000256" key="2">
    <source>
        <dbReference type="ARBA" id="ARBA00022723"/>
    </source>
</evidence>
<dbReference type="GO" id="GO:0008253">
    <property type="term" value="F:5'-nucleotidase activity"/>
    <property type="evidence" value="ECO:0007669"/>
    <property type="project" value="TreeGrafter"/>
</dbReference>
<dbReference type="FunCoup" id="F2UHD5">
    <property type="interactions" value="553"/>
</dbReference>
<dbReference type="OrthoDB" id="10252832at2759"/>
<dbReference type="InterPro" id="IPR023214">
    <property type="entry name" value="HAD_sf"/>
</dbReference>
<evidence type="ECO:0000256" key="3">
    <source>
        <dbReference type="ARBA" id="ARBA00022801"/>
    </source>
</evidence>
<organism evidence="6">
    <name type="scientific">Salpingoeca rosetta (strain ATCC 50818 / BSB-021)</name>
    <dbReference type="NCBI Taxonomy" id="946362"/>
    <lineage>
        <taxon>Eukaryota</taxon>
        <taxon>Choanoflagellata</taxon>
        <taxon>Craspedida</taxon>
        <taxon>Salpingoecidae</taxon>
        <taxon>Salpingoeca</taxon>
    </lineage>
</organism>
<dbReference type="InParanoid" id="F2UHD5"/>
<evidence type="ECO:0000256" key="4">
    <source>
        <dbReference type="ARBA" id="ARBA00022842"/>
    </source>
</evidence>
<reference evidence="5" key="1">
    <citation type="submission" date="2009-08" db="EMBL/GenBank/DDBJ databases">
        <title>Annotation of Salpingoeca rosetta.</title>
        <authorList>
            <consortium name="The Broad Institute Genome Sequencing Platform"/>
            <person name="Russ C."/>
            <person name="Cuomo C."/>
            <person name="Burger G."/>
            <person name="Gray M.W."/>
            <person name="Holland P.W.H."/>
            <person name="King N."/>
            <person name="Lang F.B.F."/>
            <person name="Roger A.J."/>
            <person name="Ruiz-Trillo I."/>
            <person name="Young S.K."/>
            <person name="Zeng Q."/>
            <person name="Gargeya S."/>
            <person name="Alvarado L."/>
            <person name="Berlin A."/>
            <person name="Chapman S.B."/>
            <person name="Chen Z."/>
            <person name="Freedman E."/>
            <person name="Gellesch M."/>
            <person name="Goldberg J."/>
            <person name="Griggs A."/>
            <person name="Gujja S."/>
            <person name="Heilman E."/>
            <person name="Heiman D."/>
            <person name="Howarth C."/>
            <person name="Mehta T."/>
            <person name="Neiman D."/>
            <person name="Pearson M."/>
            <person name="Roberts A."/>
            <person name="Saif S."/>
            <person name="Shea T."/>
            <person name="Shenoy N."/>
            <person name="Sisk P."/>
            <person name="Stolte C."/>
            <person name="Sykes S."/>
            <person name="White J."/>
            <person name="Yandava C."/>
            <person name="Haas B."/>
            <person name="Nusbaum C."/>
            <person name="Birren B."/>
        </authorList>
    </citation>
    <scope>NUCLEOTIDE SEQUENCE [LARGE SCALE GENOMIC DNA]</scope>
    <source>
        <strain evidence="5">ATCC 50818</strain>
    </source>
</reference>